<dbReference type="GO" id="GO:0032259">
    <property type="term" value="P:methylation"/>
    <property type="evidence" value="ECO:0007669"/>
    <property type="project" value="UniProtKB-KW"/>
</dbReference>
<feature type="active site" description="Nucleophile; methyl group acceptor from methylphosphotriester" evidence="15">
    <location>
        <position position="34"/>
    </location>
</feature>
<comment type="catalytic activity">
    <reaction evidence="1">
        <text>a 4-O-methyl-thymidine in DNA + L-cysteinyl-[protein] = a thymidine in DNA + S-methyl-L-cysteinyl-[protein]</text>
        <dbReference type="Rhea" id="RHEA:53428"/>
        <dbReference type="Rhea" id="RHEA-COMP:10131"/>
        <dbReference type="Rhea" id="RHEA-COMP:10132"/>
        <dbReference type="Rhea" id="RHEA-COMP:13555"/>
        <dbReference type="Rhea" id="RHEA-COMP:13556"/>
        <dbReference type="ChEBI" id="CHEBI:29950"/>
        <dbReference type="ChEBI" id="CHEBI:82612"/>
        <dbReference type="ChEBI" id="CHEBI:137386"/>
        <dbReference type="ChEBI" id="CHEBI:137387"/>
        <dbReference type="EC" id="2.1.1.63"/>
    </reaction>
</comment>
<dbReference type="Gene3D" id="3.40.10.10">
    <property type="entry name" value="DNA Methylphosphotriester Repair Domain"/>
    <property type="match status" value="1"/>
</dbReference>
<dbReference type="PANTHER" id="PTHR10815">
    <property type="entry name" value="METHYLATED-DNA--PROTEIN-CYSTEINE METHYLTRANSFERASE"/>
    <property type="match status" value="1"/>
</dbReference>
<dbReference type="InterPro" id="IPR036631">
    <property type="entry name" value="MGMT_N_sf"/>
</dbReference>
<keyword evidence="7" id="KW-0227">DNA damage</keyword>
<evidence type="ECO:0000256" key="1">
    <source>
        <dbReference type="ARBA" id="ARBA00001286"/>
    </source>
</evidence>
<comment type="cofactor">
    <cofactor evidence="16">
        <name>Zn(2+)</name>
        <dbReference type="ChEBI" id="CHEBI:29105"/>
    </cofactor>
    <text evidence="16">Binds 1 zinc ion per subunit.</text>
</comment>
<dbReference type="EMBL" id="CP049869">
    <property type="protein sequence ID" value="QIK79472.1"/>
    <property type="molecule type" value="Genomic_DNA"/>
</dbReference>
<gene>
    <name evidence="18" type="ORF">G7077_11730</name>
</gene>
<feature type="active site" description="Nucleophile; methyl group acceptor from either O6-methylguanine or O4-methylthymine" evidence="15">
    <location>
        <position position="311"/>
    </location>
</feature>
<evidence type="ECO:0000256" key="3">
    <source>
        <dbReference type="ARBA" id="ARBA00011918"/>
    </source>
</evidence>
<comment type="catalytic activity">
    <reaction evidence="14">
        <text>a 6-O-methyl-2'-deoxyguanosine in DNA + L-cysteinyl-[protein] = S-methyl-L-cysteinyl-[protein] + a 2'-deoxyguanosine in DNA</text>
        <dbReference type="Rhea" id="RHEA:24000"/>
        <dbReference type="Rhea" id="RHEA-COMP:10131"/>
        <dbReference type="Rhea" id="RHEA-COMP:10132"/>
        <dbReference type="Rhea" id="RHEA-COMP:11367"/>
        <dbReference type="Rhea" id="RHEA-COMP:11368"/>
        <dbReference type="ChEBI" id="CHEBI:29950"/>
        <dbReference type="ChEBI" id="CHEBI:82612"/>
        <dbReference type="ChEBI" id="CHEBI:85445"/>
        <dbReference type="ChEBI" id="CHEBI:85448"/>
        <dbReference type="EC" id="2.1.1.63"/>
    </reaction>
</comment>
<feature type="binding site" evidence="16">
    <location>
        <position position="38"/>
    </location>
    <ligand>
        <name>Zn(2+)</name>
        <dbReference type="ChEBI" id="CHEBI:29105"/>
    </ligand>
</feature>
<feature type="binding site" evidence="16">
    <location>
        <position position="68"/>
    </location>
    <ligand>
        <name>Zn(2+)</name>
        <dbReference type="ChEBI" id="CHEBI:29105"/>
    </ligand>
</feature>
<evidence type="ECO:0000259" key="17">
    <source>
        <dbReference type="PROSITE" id="PS01124"/>
    </source>
</evidence>
<dbReference type="Pfam" id="PF02805">
    <property type="entry name" value="Ada_Zn_binding"/>
    <property type="match status" value="1"/>
</dbReference>
<evidence type="ECO:0000256" key="4">
    <source>
        <dbReference type="ARBA" id="ARBA00022603"/>
    </source>
</evidence>
<reference evidence="18 19" key="1">
    <citation type="submission" date="2020-03" db="EMBL/GenBank/DDBJ databases">
        <title>Sphingomonas sp. nov., isolated from fish.</title>
        <authorList>
            <person name="Hyun D.-W."/>
            <person name="Bae J.-W."/>
        </authorList>
    </citation>
    <scope>NUCLEOTIDE SEQUENCE [LARGE SCALE GENOMIC DNA]</scope>
    <source>
        <strain evidence="18 19">HDW15B</strain>
    </source>
</reference>
<dbReference type="GO" id="GO:0003700">
    <property type="term" value="F:DNA-binding transcription factor activity"/>
    <property type="evidence" value="ECO:0007669"/>
    <property type="project" value="InterPro"/>
</dbReference>
<comment type="similarity">
    <text evidence="2">Belongs to the MGMT family.</text>
</comment>
<dbReference type="EC" id="2.1.1.63" evidence="3"/>
<dbReference type="InterPro" id="IPR008332">
    <property type="entry name" value="MethylG_MeTrfase_N"/>
</dbReference>
<evidence type="ECO:0000256" key="7">
    <source>
        <dbReference type="ARBA" id="ARBA00022763"/>
    </source>
</evidence>
<evidence type="ECO:0000313" key="19">
    <source>
        <dbReference type="Proteomes" id="UP000503222"/>
    </source>
</evidence>
<dbReference type="InterPro" id="IPR018060">
    <property type="entry name" value="HTH_AraC"/>
</dbReference>
<evidence type="ECO:0000256" key="12">
    <source>
        <dbReference type="ARBA" id="ARBA00023163"/>
    </source>
</evidence>
<keyword evidence="12" id="KW-0804">Transcription</keyword>
<dbReference type="GO" id="GO:0003908">
    <property type="term" value="F:methylated-DNA-[protein]-cysteine S-methyltransferase activity"/>
    <property type="evidence" value="ECO:0007669"/>
    <property type="project" value="UniProtKB-EC"/>
</dbReference>
<dbReference type="SMART" id="SM00342">
    <property type="entry name" value="HTH_ARAC"/>
    <property type="match status" value="1"/>
</dbReference>
<dbReference type="Gene3D" id="1.10.10.60">
    <property type="entry name" value="Homeodomain-like"/>
    <property type="match status" value="2"/>
</dbReference>
<dbReference type="PROSITE" id="PS01124">
    <property type="entry name" value="HTH_ARAC_FAMILY_2"/>
    <property type="match status" value="1"/>
</dbReference>
<dbReference type="FunFam" id="1.10.10.10:FF:000214">
    <property type="entry name" value="Methylated-DNA--protein-cysteine methyltransferase"/>
    <property type="match status" value="1"/>
</dbReference>
<keyword evidence="4 18" id="KW-0489">Methyltransferase</keyword>
<dbReference type="KEGG" id="spii:G7077_11730"/>
<dbReference type="InterPro" id="IPR036217">
    <property type="entry name" value="MethylDNA_cys_MeTrfase_DNAb"/>
</dbReference>
<accession>A0A6G7YRW2</accession>
<evidence type="ECO:0000256" key="8">
    <source>
        <dbReference type="ARBA" id="ARBA00022833"/>
    </source>
</evidence>
<dbReference type="RefSeq" id="WP_166411859.1">
    <property type="nucleotide sequence ID" value="NZ_CP049869.1"/>
</dbReference>
<evidence type="ECO:0000256" key="10">
    <source>
        <dbReference type="ARBA" id="ARBA00023125"/>
    </source>
</evidence>
<dbReference type="InterPro" id="IPR001497">
    <property type="entry name" value="MethylDNA_cys_MeTrfase_AS"/>
</dbReference>
<sequence length="351" mass="38352">MTTTDDQAWEAFQRRDRAWDGRVIGAVKTTRIYCKPSCPAKRPLRQNVEFFARREQARAAGYRPCLRCRPDEVARDSEAVARAVRLIEEAPNAPNLADLSQAVGYAPHHFQRLFTRELGISPAAYSRAVRVKRAETALEENETVTDAIYDAGYATPSRFYDDAKDRLGMAPSAWRDGGRGETIRYVVAESALGPLLIAATPKGICRLTFGEDESSLRRRFPNATILEDDGTIAPLVGKALSAISAPHAEADLPLDVRGTAFQEAVWAELRKIPAGETRSYADIAEAVGKPGAVRAVGTANGANPVAVIVPCHRVVRSNGSLGGYAGGLDRKRLLLETEFARDQKDFTLKSQ</sequence>
<dbReference type="InterPro" id="IPR014048">
    <property type="entry name" value="MethylDNA_cys_MeTrfase_DNA-bd"/>
</dbReference>
<dbReference type="SUPFAM" id="SSF46689">
    <property type="entry name" value="Homeodomain-like"/>
    <property type="match status" value="1"/>
</dbReference>
<evidence type="ECO:0000256" key="16">
    <source>
        <dbReference type="PIRSR" id="PIRSR000409-3"/>
    </source>
</evidence>
<feature type="binding site" evidence="16">
    <location>
        <position position="65"/>
    </location>
    <ligand>
        <name>Zn(2+)</name>
        <dbReference type="ChEBI" id="CHEBI:29105"/>
    </ligand>
</feature>
<keyword evidence="5 18" id="KW-0808">Transferase</keyword>
<protein>
    <recommendedName>
        <fullName evidence="3">methylated-DNA--[protein]-cysteine S-methyltransferase</fullName>
        <ecNumber evidence="3">2.1.1.63</ecNumber>
    </recommendedName>
</protein>
<dbReference type="Pfam" id="PF02870">
    <property type="entry name" value="Methyltransf_1N"/>
    <property type="match status" value="1"/>
</dbReference>
<dbReference type="InterPro" id="IPR009057">
    <property type="entry name" value="Homeodomain-like_sf"/>
</dbReference>
<proteinExistence type="inferred from homology"/>
<dbReference type="GO" id="GO:0006281">
    <property type="term" value="P:DNA repair"/>
    <property type="evidence" value="ECO:0007669"/>
    <property type="project" value="UniProtKB-KW"/>
</dbReference>
<dbReference type="SUPFAM" id="SSF53155">
    <property type="entry name" value="Methylated DNA-protein cysteine methyltransferase domain"/>
    <property type="match status" value="1"/>
</dbReference>
<keyword evidence="6 16" id="KW-0479">Metal-binding</keyword>
<name>A0A6G7YRW2_9SPHN</name>
<evidence type="ECO:0000256" key="5">
    <source>
        <dbReference type="ARBA" id="ARBA00022679"/>
    </source>
</evidence>
<feature type="domain" description="HTH araC/xylS-type" evidence="17">
    <location>
        <begin position="81"/>
        <end position="177"/>
    </location>
</feature>
<dbReference type="PIRSF" id="PIRSF000409">
    <property type="entry name" value="Ada"/>
    <property type="match status" value="1"/>
</dbReference>
<dbReference type="GO" id="GO:0043565">
    <property type="term" value="F:sequence-specific DNA binding"/>
    <property type="evidence" value="ECO:0007669"/>
    <property type="project" value="InterPro"/>
</dbReference>
<keyword evidence="9" id="KW-0805">Transcription regulation</keyword>
<dbReference type="GO" id="GO:0008270">
    <property type="term" value="F:zinc ion binding"/>
    <property type="evidence" value="ECO:0007669"/>
    <property type="project" value="InterPro"/>
</dbReference>
<keyword evidence="10" id="KW-0238">DNA-binding</keyword>
<dbReference type="Proteomes" id="UP000503222">
    <property type="component" value="Chromosome"/>
</dbReference>
<evidence type="ECO:0000313" key="18">
    <source>
        <dbReference type="EMBL" id="QIK79472.1"/>
    </source>
</evidence>
<evidence type="ECO:0000256" key="13">
    <source>
        <dbReference type="ARBA" id="ARBA00023204"/>
    </source>
</evidence>
<evidence type="ECO:0000256" key="14">
    <source>
        <dbReference type="ARBA" id="ARBA00049348"/>
    </source>
</evidence>
<evidence type="ECO:0000256" key="9">
    <source>
        <dbReference type="ARBA" id="ARBA00023015"/>
    </source>
</evidence>
<dbReference type="AlphaFoldDB" id="A0A6G7YRW2"/>
<dbReference type="PROSITE" id="PS00041">
    <property type="entry name" value="HTH_ARAC_FAMILY_1"/>
    <property type="match status" value="2"/>
</dbReference>
<evidence type="ECO:0000256" key="11">
    <source>
        <dbReference type="ARBA" id="ARBA00023159"/>
    </source>
</evidence>
<dbReference type="SUPFAM" id="SSF57884">
    <property type="entry name" value="Ada DNA repair protein, N-terminal domain (N-Ada 10)"/>
    <property type="match status" value="1"/>
</dbReference>
<keyword evidence="11" id="KW-0010">Activator</keyword>
<dbReference type="PROSITE" id="PS00374">
    <property type="entry name" value="MGMT"/>
    <property type="match status" value="1"/>
</dbReference>
<dbReference type="InterPro" id="IPR016221">
    <property type="entry name" value="Bifunct_regulatory_prot_Ada"/>
</dbReference>
<keyword evidence="19" id="KW-1185">Reference proteome</keyword>
<feature type="binding site" evidence="16">
    <location>
        <position position="34"/>
    </location>
    <ligand>
        <name>Zn(2+)</name>
        <dbReference type="ChEBI" id="CHEBI:29105"/>
    </ligand>
</feature>
<dbReference type="InterPro" id="IPR004026">
    <property type="entry name" value="Ada_DNA_repair_Zn-bd"/>
</dbReference>
<dbReference type="Pfam" id="PF12833">
    <property type="entry name" value="HTH_18"/>
    <property type="match status" value="1"/>
</dbReference>
<dbReference type="Gene3D" id="1.10.10.10">
    <property type="entry name" value="Winged helix-like DNA-binding domain superfamily/Winged helix DNA-binding domain"/>
    <property type="match status" value="1"/>
</dbReference>
<keyword evidence="13" id="KW-0234">DNA repair</keyword>
<dbReference type="NCBIfam" id="TIGR00589">
    <property type="entry name" value="ogt"/>
    <property type="match status" value="1"/>
</dbReference>
<dbReference type="InterPro" id="IPR018062">
    <property type="entry name" value="HTH_AraC-typ_CS"/>
</dbReference>
<keyword evidence="8 16" id="KW-0862">Zinc</keyword>
<organism evidence="18 19">
    <name type="scientific">Sphingomonas piscis</name>
    <dbReference type="NCBI Taxonomy" id="2714943"/>
    <lineage>
        <taxon>Bacteria</taxon>
        <taxon>Pseudomonadati</taxon>
        <taxon>Pseudomonadota</taxon>
        <taxon>Alphaproteobacteria</taxon>
        <taxon>Sphingomonadales</taxon>
        <taxon>Sphingomonadaceae</taxon>
        <taxon>Sphingomonas</taxon>
    </lineage>
</organism>
<dbReference type="Pfam" id="PF01035">
    <property type="entry name" value="DNA_binding_1"/>
    <property type="match status" value="1"/>
</dbReference>
<dbReference type="InterPro" id="IPR035451">
    <property type="entry name" value="Ada-like_dom_sf"/>
</dbReference>
<evidence type="ECO:0000256" key="6">
    <source>
        <dbReference type="ARBA" id="ARBA00022723"/>
    </source>
</evidence>
<dbReference type="SUPFAM" id="SSF46767">
    <property type="entry name" value="Methylated DNA-protein cysteine methyltransferase, C-terminal domain"/>
    <property type="match status" value="1"/>
</dbReference>
<evidence type="ECO:0000256" key="15">
    <source>
        <dbReference type="PIRSR" id="PIRSR000409-1"/>
    </source>
</evidence>
<dbReference type="CDD" id="cd06445">
    <property type="entry name" value="ATase"/>
    <property type="match status" value="1"/>
</dbReference>
<dbReference type="Gene3D" id="3.30.160.70">
    <property type="entry name" value="Methylated DNA-protein cysteine methyltransferase domain"/>
    <property type="match status" value="1"/>
</dbReference>
<evidence type="ECO:0000256" key="2">
    <source>
        <dbReference type="ARBA" id="ARBA00008711"/>
    </source>
</evidence>
<dbReference type="InterPro" id="IPR036388">
    <property type="entry name" value="WH-like_DNA-bd_sf"/>
</dbReference>
<dbReference type="PANTHER" id="PTHR10815:SF14">
    <property type="entry name" value="BIFUNCTIONAL TRANSCRIPTIONAL ACTIVATOR_DNA REPAIR ENZYME ADA"/>
    <property type="match status" value="1"/>
</dbReference>